<proteinExistence type="predicted"/>
<dbReference type="EMBL" id="JAGKQH010000016">
    <property type="protein sequence ID" value="KAG6577796.1"/>
    <property type="molecule type" value="Genomic_DNA"/>
</dbReference>
<dbReference type="Proteomes" id="UP000685013">
    <property type="component" value="Chromosome 16"/>
</dbReference>
<sequence>MLGAALVAKKACELGLEVCNIFPRFYLLVLPASIIYFRSPRFYNRDISIQDMKKISFCIPAHVYVKGFKGLMEWKKTSDNPVNAFPFPVSRKYKDNPPLSLELHSFCLAGLKPGVSPTISAATGLDAMHLAAFTCLSHANQTSFYQRL</sequence>
<reference evidence="1 2" key="1">
    <citation type="journal article" date="2021" name="Hortic Res">
        <title>The domestication of Cucurbita argyrosperma as revealed by the genome of its wild relative.</title>
        <authorList>
            <person name="Barrera-Redondo J."/>
            <person name="Sanchez-de la Vega G."/>
            <person name="Aguirre-Liguori J.A."/>
            <person name="Castellanos-Morales G."/>
            <person name="Gutierrez-Guerrero Y.T."/>
            <person name="Aguirre-Dugua X."/>
            <person name="Aguirre-Planter E."/>
            <person name="Tenaillon M.I."/>
            <person name="Lira-Saade R."/>
            <person name="Eguiarte L.E."/>
        </authorList>
    </citation>
    <scope>NUCLEOTIDE SEQUENCE [LARGE SCALE GENOMIC DNA]</scope>
    <source>
        <strain evidence="1">JBR-2021</strain>
    </source>
</reference>
<feature type="non-terminal residue" evidence="1">
    <location>
        <position position="1"/>
    </location>
</feature>
<organism evidence="1 2">
    <name type="scientific">Cucurbita argyrosperma subsp. sororia</name>
    <dbReference type="NCBI Taxonomy" id="37648"/>
    <lineage>
        <taxon>Eukaryota</taxon>
        <taxon>Viridiplantae</taxon>
        <taxon>Streptophyta</taxon>
        <taxon>Embryophyta</taxon>
        <taxon>Tracheophyta</taxon>
        <taxon>Spermatophyta</taxon>
        <taxon>Magnoliopsida</taxon>
        <taxon>eudicotyledons</taxon>
        <taxon>Gunneridae</taxon>
        <taxon>Pentapetalae</taxon>
        <taxon>rosids</taxon>
        <taxon>fabids</taxon>
        <taxon>Cucurbitales</taxon>
        <taxon>Cucurbitaceae</taxon>
        <taxon>Cucurbiteae</taxon>
        <taxon>Cucurbita</taxon>
    </lineage>
</organism>
<dbReference type="AlphaFoldDB" id="A0AAV6MAT9"/>
<gene>
    <name evidence="1" type="ORF">SDJN03_25370</name>
</gene>
<keyword evidence="2" id="KW-1185">Reference proteome</keyword>
<evidence type="ECO:0000313" key="2">
    <source>
        <dbReference type="Proteomes" id="UP000685013"/>
    </source>
</evidence>
<name>A0AAV6MAT9_9ROSI</name>
<accession>A0AAV6MAT9</accession>
<protein>
    <submittedName>
        <fullName evidence="1">Uncharacterized protein</fullName>
    </submittedName>
</protein>
<comment type="caution">
    <text evidence="1">The sequence shown here is derived from an EMBL/GenBank/DDBJ whole genome shotgun (WGS) entry which is preliminary data.</text>
</comment>
<evidence type="ECO:0000313" key="1">
    <source>
        <dbReference type="EMBL" id="KAG6577796.1"/>
    </source>
</evidence>